<gene>
    <name evidence="2" type="ORF">ENS64_05715</name>
</gene>
<name>A0A7C4QQ97_9PLAN</name>
<dbReference type="Gene3D" id="3.40.50.300">
    <property type="entry name" value="P-loop containing nucleotide triphosphate hydrolases"/>
    <property type="match status" value="1"/>
</dbReference>
<dbReference type="GO" id="GO:0005525">
    <property type="term" value="F:GTP binding"/>
    <property type="evidence" value="ECO:0007669"/>
    <property type="project" value="InterPro"/>
</dbReference>
<reference evidence="2" key="1">
    <citation type="journal article" date="2020" name="mSystems">
        <title>Genome- and Community-Level Interaction Insights into Carbon Utilization and Element Cycling Functions of Hydrothermarchaeota in Hydrothermal Sediment.</title>
        <authorList>
            <person name="Zhou Z."/>
            <person name="Liu Y."/>
            <person name="Xu W."/>
            <person name="Pan J."/>
            <person name="Luo Z.H."/>
            <person name="Li M."/>
        </authorList>
    </citation>
    <scope>NUCLEOTIDE SEQUENCE [LARGE SCALE GENOMIC DNA]</scope>
    <source>
        <strain evidence="2">SpSt-508</strain>
    </source>
</reference>
<dbReference type="InterPro" id="IPR027417">
    <property type="entry name" value="P-loop_NTPase"/>
</dbReference>
<dbReference type="EMBL" id="DSVQ01000012">
    <property type="protein sequence ID" value="HGT38746.1"/>
    <property type="molecule type" value="Genomic_DNA"/>
</dbReference>
<dbReference type="AlphaFoldDB" id="A0A7C4QQ97"/>
<organism evidence="2">
    <name type="scientific">Schlesneria paludicola</name>
    <dbReference type="NCBI Taxonomy" id="360056"/>
    <lineage>
        <taxon>Bacteria</taxon>
        <taxon>Pseudomonadati</taxon>
        <taxon>Planctomycetota</taxon>
        <taxon>Planctomycetia</taxon>
        <taxon>Planctomycetales</taxon>
        <taxon>Planctomycetaceae</taxon>
        <taxon>Schlesneria</taxon>
    </lineage>
</organism>
<protein>
    <recommendedName>
        <fullName evidence="1">G domain-containing protein</fullName>
    </recommendedName>
</protein>
<sequence length="612" mass="68444">MCDATSPDEQILASVDELAADLESIQRRYLGRQPANSAMTMRLRLADGLVRNVLRPFLQRGLDGPLHVAVVGGAGTGKSSVVNLLLGAVVAEANPQAGFTRHPVAYLPENAPLDQTIPDGLLSPLRRLEGRQPANLDEDVYQVRRFCPMSSENEFWHQIVVWDCPDVTSFHSDTYLPRVLETVSLADVVVYVASDERYNDQEPTQLLRLVLRMGKRVVCCLTKVAEAASATLRSHFQSQVLQPMTAELGVDRSRIEVTVVPFLSPQVLADPAGLCHGWRQSLLDAVRPWRDQPIPTREATVRAAVDFLEASNNELRSTLAADLDALKTWRELVERGRRQFEERYREFLNEKRFQRFEQSFVKLLELLELPGVGRWLSRSVSLTRWPWMVVREVIFPSRPSTTKTGQNGPTDMAEAAVLRQSWQAWLNSLGVEAAQRSSAHKLFATLDAEWRGSVAQQVSMPYEACLRDVGRALDEEVERTARAIYADLEQNPPLLNALRGIKLTAEASSIAAVVALGGISLWDPVLICVVTPAIQMVVEAFGQKYVDARKAETSQRQQALMDQMMARPLQDWLIGLATRPGSPCEGLEQLEQRLPRNIGRVGQAVRQRLPRR</sequence>
<evidence type="ECO:0000313" key="2">
    <source>
        <dbReference type="EMBL" id="HGT38746.1"/>
    </source>
</evidence>
<proteinExistence type="predicted"/>
<evidence type="ECO:0000259" key="1">
    <source>
        <dbReference type="Pfam" id="PF01926"/>
    </source>
</evidence>
<dbReference type="InterPro" id="IPR006073">
    <property type="entry name" value="GTP-bd"/>
</dbReference>
<dbReference type="Pfam" id="PF01926">
    <property type="entry name" value="MMR_HSR1"/>
    <property type="match status" value="1"/>
</dbReference>
<dbReference type="SUPFAM" id="SSF52540">
    <property type="entry name" value="P-loop containing nucleoside triphosphate hydrolases"/>
    <property type="match status" value="1"/>
</dbReference>
<accession>A0A7C4QQ97</accession>
<feature type="domain" description="G" evidence="1">
    <location>
        <begin position="67"/>
        <end position="223"/>
    </location>
</feature>
<comment type="caution">
    <text evidence="2">The sequence shown here is derived from an EMBL/GenBank/DDBJ whole genome shotgun (WGS) entry which is preliminary data.</text>
</comment>
<dbReference type="CDD" id="cd00882">
    <property type="entry name" value="Ras_like_GTPase"/>
    <property type="match status" value="1"/>
</dbReference>